<keyword evidence="1" id="KW-0812">Transmembrane</keyword>
<proteinExistence type="predicted"/>
<dbReference type="EMBL" id="CM001440">
    <property type="protein sequence ID" value="EHR61062.1"/>
    <property type="molecule type" value="Genomic_DNA"/>
</dbReference>
<evidence type="ECO:0000256" key="1">
    <source>
        <dbReference type="SAM" id="Phobius"/>
    </source>
</evidence>
<keyword evidence="1" id="KW-1133">Transmembrane helix</keyword>
<dbReference type="eggNOG" id="COG1784">
    <property type="taxonomic scope" value="Bacteria"/>
</dbReference>
<dbReference type="AlphaFoldDB" id="H5XNK1"/>
<organism evidence="3 4">
    <name type="scientific">Saccharomonospora cyanea NA-134</name>
    <dbReference type="NCBI Taxonomy" id="882082"/>
    <lineage>
        <taxon>Bacteria</taxon>
        <taxon>Bacillati</taxon>
        <taxon>Actinomycetota</taxon>
        <taxon>Actinomycetes</taxon>
        <taxon>Pseudonocardiales</taxon>
        <taxon>Pseudonocardiaceae</taxon>
        <taxon>Saccharomonospora</taxon>
    </lineage>
</organism>
<evidence type="ECO:0000259" key="2">
    <source>
        <dbReference type="Pfam" id="PF01970"/>
    </source>
</evidence>
<dbReference type="InterPro" id="IPR002823">
    <property type="entry name" value="DUF112_TM"/>
</dbReference>
<feature type="transmembrane region" description="Helical" evidence="1">
    <location>
        <begin position="432"/>
        <end position="455"/>
    </location>
</feature>
<dbReference type="HOGENOM" id="CLU_028170_0_0_11"/>
<feature type="domain" description="DUF112" evidence="2">
    <location>
        <begin position="11"/>
        <end position="432"/>
    </location>
</feature>
<feature type="transmembrane region" description="Helical" evidence="1">
    <location>
        <begin position="38"/>
        <end position="62"/>
    </location>
</feature>
<feature type="transmembrane region" description="Helical" evidence="1">
    <location>
        <begin position="134"/>
        <end position="152"/>
    </location>
</feature>
<feature type="transmembrane region" description="Helical" evidence="1">
    <location>
        <begin position="6"/>
        <end position="26"/>
    </location>
</feature>
<reference evidence="3 4" key="1">
    <citation type="submission" date="2011-11" db="EMBL/GenBank/DDBJ databases">
        <title>The Noncontiguous Finished sequence of Saccharomonospora cyanea NA-134.</title>
        <authorList>
            <consortium name="US DOE Joint Genome Institute"/>
            <person name="Lucas S."/>
            <person name="Han J."/>
            <person name="Lapidus A."/>
            <person name="Cheng J.-F."/>
            <person name="Goodwin L."/>
            <person name="Pitluck S."/>
            <person name="Peters L."/>
            <person name="Ovchinnikova G."/>
            <person name="Lu M."/>
            <person name="Detter J.C."/>
            <person name="Han C."/>
            <person name="Tapia R."/>
            <person name="Land M."/>
            <person name="Hauser L."/>
            <person name="Kyrpides N."/>
            <person name="Ivanova N."/>
            <person name="Pagani I."/>
            <person name="Brambilla E.-M."/>
            <person name="Klenk H.-P."/>
            <person name="Woyke T."/>
        </authorList>
    </citation>
    <scope>NUCLEOTIDE SEQUENCE [LARGE SCALE GENOMIC DNA]</scope>
    <source>
        <strain evidence="3 4">NA-134</strain>
    </source>
</reference>
<feature type="transmembrane region" description="Helical" evidence="1">
    <location>
        <begin position="183"/>
        <end position="204"/>
    </location>
</feature>
<dbReference type="OrthoDB" id="4391232at2"/>
<dbReference type="Proteomes" id="UP000002791">
    <property type="component" value="Chromosome"/>
</dbReference>
<keyword evidence="4" id="KW-1185">Reference proteome</keyword>
<feature type="transmembrane region" description="Helical" evidence="1">
    <location>
        <begin position="106"/>
        <end position="128"/>
    </location>
</feature>
<dbReference type="RefSeq" id="WP_005456050.1">
    <property type="nucleotide sequence ID" value="NZ_CM001440.1"/>
</dbReference>
<keyword evidence="1" id="KW-0472">Membrane</keyword>
<accession>H5XNK1</accession>
<protein>
    <submittedName>
        <fullName evidence="3">Putative membrane protein</fullName>
    </submittedName>
</protein>
<gene>
    <name evidence="3" type="ORF">SaccyDRAFT_2176</name>
</gene>
<feature type="transmembrane region" description="Helical" evidence="1">
    <location>
        <begin position="157"/>
        <end position="177"/>
    </location>
</feature>
<name>H5XNK1_9PSEU</name>
<evidence type="ECO:0000313" key="3">
    <source>
        <dbReference type="EMBL" id="EHR61062.1"/>
    </source>
</evidence>
<dbReference type="STRING" id="882082.SaccyDRAFT_2176"/>
<dbReference type="Pfam" id="PF01970">
    <property type="entry name" value="TctA"/>
    <property type="match status" value="1"/>
</dbReference>
<sequence length="456" mass="46852">MIVADLMWALGMGLLGAVVFAAIGLVSGTDETSTLAPITLLVVLLGVPPAGVLTFFIAGAVAKHMTHAIPTTLLGIPGDTTAVPLLDDATAMRRLGAPHIALRKALAGGFLAALISVPIAVGVASLLAPLAEPVTAVAPYVFVVAAAFVAYFSPGRWASLVAIVPFALLVAALNGLASDQLGSSLSISFFLGIAIGPLVVDLLLSSSRSGRETLPRSGVRTVWLAPDVGTGSRWWPNPLRVLNRRQAATTVVAAGATSTTFMLSPVAATVLTGEVVGSRIRHPYQRLSTLMAVKNGTTESTYLAETLIPLVAFGLPLSPVAAGPASPLFNAPPVYTVDGEGGGVHNLHTLLGSWEFLVFGLLGVVLAGLIAYPFAMRYARAASAWVSRAISHEALIGAFVALIAVVSWYEGGLLGFVVSVTVGAVGGLANKFLGMTSGVQFMAYYVAVLSLPLVLG</sequence>
<feature type="transmembrane region" description="Helical" evidence="1">
    <location>
        <begin position="356"/>
        <end position="375"/>
    </location>
</feature>
<evidence type="ECO:0000313" key="4">
    <source>
        <dbReference type="Proteomes" id="UP000002791"/>
    </source>
</evidence>
<feature type="transmembrane region" description="Helical" evidence="1">
    <location>
        <begin position="395"/>
        <end position="420"/>
    </location>
</feature>